<feature type="compositionally biased region" description="Polar residues" evidence="1">
    <location>
        <begin position="35"/>
        <end position="53"/>
    </location>
</feature>
<feature type="region of interest" description="Disordered" evidence="1">
    <location>
        <begin position="1"/>
        <end position="87"/>
    </location>
</feature>
<dbReference type="EMBL" id="ML122503">
    <property type="protein sequence ID" value="RPD52031.1"/>
    <property type="molecule type" value="Genomic_DNA"/>
</dbReference>
<dbReference type="Proteomes" id="UP000313359">
    <property type="component" value="Unassembled WGS sequence"/>
</dbReference>
<organism evidence="2 3">
    <name type="scientific">Lentinus tigrinus ALCF2SS1-6</name>
    <dbReference type="NCBI Taxonomy" id="1328759"/>
    <lineage>
        <taxon>Eukaryota</taxon>
        <taxon>Fungi</taxon>
        <taxon>Dikarya</taxon>
        <taxon>Basidiomycota</taxon>
        <taxon>Agaricomycotina</taxon>
        <taxon>Agaricomycetes</taxon>
        <taxon>Polyporales</taxon>
        <taxon>Polyporaceae</taxon>
        <taxon>Lentinus</taxon>
    </lineage>
</organism>
<accession>A0A5C2RLJ0</accession>
<evidence type="ECO:0000313" key="2">
    <source>
        <dbReference type="EMBL" id="RPD52031.1"/>
    </source>
</evidence>
<dbReference type="AlphaFoldDB" id="A0A5C2RLJ0"/>
<evidence type="ECO:0000313" key="3">
    <source>
        <dbReference type="Proteomes" id="UP000313359"/>
    </source>
</evidence>
<sequence>MLTLRTNRPPNHYGPVASSPPQPPPLRGDIPANARTRSQRAFNMPRPSTTTLCKSLPGAARTTTLCPRVTRSADPLNSDAAKHQASR</sequence>
<name>A0A5C2RLJ0_9APHY</name>
<gene>
    <name evidence="2" type="ORF">L227DRAFT_618164</name>
</gene>
<evidence type="ECO:0000256" key="1">
    <source>
        <dbReference type="SAM" id="MobiDB-lite"/>
    </source>
</evidence>
<keyword evidence="3" id="KW-1185">Reference proteome</keyword>
<protein>
    <submittedName>
        <fullName evidence="2">Uncharacterized protein</fullName>
    </submittedName>
</protein>
<proteinExistence type="predicted"/>
<reference evidence="2" key="1">
    <citation type="journal article" date="2018" name="Genome Biol. Evol.">
        <title>Genomics and development of Lentinus tigrinus, a white-rot wood-decaying mushroom with dimorphic fruiting bodies.</title>
        <authorList>
            <person name="Wu B."/>
            <person name="Xu Z."/>
            <person name="Knudson A."/>
            <person name="Carlson A."/>
            <person name="Chen N."/>
            <person name="Kovaka S."/>
            <person name="LaButti K."/>
            <person name="Lipzen A."/>
            <person name="Pennachio C."/>
            <person name="Riley R."/>
            <person name="Schakwitz W."/>
            <person name="Umezawa K."/>
            <person name="Ohm R.A."/>
            <person name="Grigoriev I.V."/>
            <person name="Nagy L.G."/>
            <person name="Gibbons J."/>
            <person name="Hibbett D."/>
        </authorList>
    </citation>
    <scope>NUCLEOTIDE SEQUENCE [LARGE SCALE GENOMIC DNA]</scope>
    <source>
        <strain evidence="2">ALCF2SS1-6</strain>
    </source>
</reference>